<organism evidence="2">
    <name type="scientific">Panicum hallii</name>
    <dbReference type="NCBI Taxonomy" id="206008"/>
    <lineage>
        <taxon>Eukaryota</taxon>
        <taxon>Viridiplantae</taxon>
        <taxon>Streptophyta</taxon>
        <taxon>Embryophyta</taxon>
        <taxon>Tracheophyta</taxon>
        <taxon>Spermatophyta</taxon>
        <taxon>Magnoliopsida</taxon>
        <taxon>Liliopsida</taxon>
        <taxon>Poales</taxon>
        <taxon>Poaceae</taxon>
        <taxon>PACMAD clade</taxon>
        <taxon>Panicoideae</taxon>
        <taxon>Panicodae</taxon>
        <taxon>Paniceae</taxon>
        <taxon>Panicinae</taxon>
        <taxon>Panicum</taxon>
        <taxon>Panicum sect. Panicum</taxon>
    </lineage>
</organism>
<evidence type="ECO:0000313" key="2">
    <source>
        <dbReference type="EMBL" id="PVH37201.1"/>
    </source>
</evidence>
<feature type="compositionally biased region" description="Basic residues" evidence="1">
    <location>
        <begin position="29"/>
        <end position="52"/>
    </location>
</feature>
<dbReference type="Proteomes" id="UP000243499">
    <property type="component" value="Chromosome 6"/>
</dbReference>
<feature type="region of interest" description="Disordered" evidence="1">
    <location>
        <begin position="103"/>
        <end position="124"/>
    </location>
</feature>
<dbReference type="Gramene" id="PVH37201">
    <property type="protein sequence ID" value="PVH37201"/>
    <property type="gene ID" value="PAHAL_6G269900"/>
</dbReference>
<dbReference type="EMBL" id="CM008051">
    <property type="protein sequence ID" value="PVH37201.1"/>
    <property type="molecule type" value="Genomic_DNA"/>
</dbReference>
<accession>A0A2T8IHQ1</accession>
<feature type="region of interest" description="Disordered" evidence="1">
    <location>
        <begin position="1"/>
        <end position="90"/>
    </location>
</feature>
<sequence length="124" mass="13321">MAEPRCPPSRCATSSRRRSGPCRGSCTRTRCRRTSTGARRRATSCTARRRVGGQRGGDPELRRGVRLPGAEDQVPRLLHGGGELQEGAADAGVPDAVALARRRHQNADRGSGKAHFRGEGVGFF</sequence>
<gene>
    <name evidence="2" type="ORF">PAHAL_6G269900</name>
</gene>
<name>A0A2T8IHQ1_9POAL</name>
<proteinExistence type="predicted"/>
<protein>
    <submittedName>
        <fullName evidence="2">Uncharacterized protein</fullName>
    </submittedName>
</protein>
<dbReference type="AlphaFoldDB" id="A0A2T8IHQ1"/>
<reference evidence="2" key="1">
    <citation type="submission" date="2018-04" db="EMBL/GenBank/DDBJ databases">
        <title>WGS assembly of Panicum hallii.</title>
        <authorList>
            <person name="Lovell J."/>
            <person name="Jenkins J."/>
            <person name="Lowry D."/>
            <person name="Mamidi S."/>
            <person name="Sreedasyam A."/>
            <person name="Weng X."/>
            <person name="Barry K."/>
            <person name="Bonette J."/>
            <person name="Campitelli B."/>
            <person name="Daum C."/>
            <person name="Gordon S."/>
            <person name="Gould B."/>
            <person name="Lipzen A."/>
            <person name="Macqueen A."/>
            <person name="Palacio-Mejia J."/>
            <person name="Plott C."/>
            <person name="Shakirov E."/>
            <person name="Shu S."/>
            <person name="Yoshinaga Y."/>
            <person name="Zane M."/>
            <person name="Rokhsar D."/>
            <person name="Grimwood J."/>
            <person name="Schmutz J."/>
            <person name="Juenger T."/>
        </authorList>
    </citation>
    <scope>NUCLEOTIDE SEQUENCE [LARGE SCALE GENOMIC DNA]</scope>
    <source>
        <strain evidence="2">FIL2</strain>
    </source>
</reference>
<evidence type="ECO:0000256" key="1">
    <source>
        <dbReference type="SAM" id="MobiDB-lite"/>
    </source>
</evidence>